<proteinExistence type="predicted"/>
<name>A0A2N6T5M8_9CORY</name>
<dbReference type="RefSeq" id="WP_102723748.1">
    <property type="nucleotide sequence ID" value="NZ_PNHG01000005.1"/>
</dbReference>
<dbReference type="EMBL" id="PNHG01000005">
    <property type="protein sequence ID" value="PMC64621.1"/>
    <property type="molecule type" value="Genomic_DNA"/>
</dbReference>
<keyword evidence="4" id="KW-1185">Reference proteome</keyword>
<evidence type="ECO:0000313" key="3">
    <source>
        <dbReference type="EMBL" id="PMC64621.1"/>
    </source>
</evidence>
<feature type="region of interest" description="Disordered" evidence="1">
    <location>
        <begin position="27"/>
        <end position="76"/>
    </location>
</feature>
<feature type="signal peptide" evidence="2">
    <location>
        <begin position="1"/>
        <end position="27"/>
    </location>
</feature>
<dbReference type="AlphaFoldDB" id="A0A2N6T5M8"/>
<evidence type="ECO:0000313" key="4">
    <source>
        <dbReference type="Proteomes" id="UP000235836"/>
    </source>
</evidence>
<protein>
    <recommendedName>
        <fullName evidence="5">DUF4245 domain-containing protein</fullName>
    </recommendedName>
</protein>
<evidence type="ECO:0000256" key="1">
    <source>
        <dbReference type="SAM" id="MobiDB-lite"/>
    </source>
</evidence>
<dbReference type="Proteomes" id="UP000235836">
    <property type="component" value="Unassembled WGS sequence"/>
</dbReference>
<organism evidence="3 4">
    <name type="scientific">Corynebacterium tuscaniense</name>
    <dbReference type="NCBI Taxonomy" id="302449"/>
    <lineage>
        <taxon>Bacteria</taxon>
        <taxon>Bacillati</taxon>
        <taxon>Actinomycetota</taxon>
        <taxon>Actinomycetes</taxon>
        <taxon>Mycobacteriales</taxon>
        <taxon>Corynebacteriaceae</taxon>
        <taxon>Corynebacterium</taxon>
    </lineage>
</organism>
<feature type="chain" id="PRO_5014666215" description="DUF4245 domain-containing protein" evidence="2">
    <location>
        <begin position="28"/>
        <end position="204"/>
    </location>
</feature>
<evidence type="ECO:0000256" key="2">
    <source>
        <dbReference type="SAM" id="SignalP"/>
    </source>
</evidence>
<keyword evidence="2" id="KW-0732">Signal</keyword>
<reference evidence="3 4" key="1">
    <citation type="submission" date="2017-09" db="EMBL/GenBank/DDBJ databases">
        <title>Bacterial strain isolated from the female urinary microbiota.</title>
        <authorList>
            <person name="Thomas-White K."/>
            <person name="Kumar N."/>
            <person name="Forster S."/>
            <person name="Putonti C."/>
            <person name="Lawley T."/>
            <person name="Wolfe A.J."/>
        </authorList>
    </citation>
    <scope>NUCLEOTIDE SEQUENCE [LARGE SCALE GENOMIC DNA]</scope>
    <source>
        <strain evidence="3 4">UMB0792</strain>
    </source>
</reference>
<accession>A0A2N6T5M8</accession>
<dbReference type="PROSITE" id="PS51257">
    <property type="entry name" value="PROKAR_LIPOPROTEIN"/>
    <property type="match status" value="1"/>
</dbReference>
<comment type="caution">
    <text evidence="3">The sequence shown here is derived from an EMBL/GenBank/DDBJ whole genome shotgun (WGS) entry which is preliminary data.</text>
</comment>
<gene>
    <name evidence="3" type="ORF">CJ203_04800</name>
</gene>
<evidence type="ECO:0008006" key="5">
    <source>
        <dbReference type="Google" id="ProtNLM"/>
    </source>
</evidence>
<sequence length="204" mass="21531">MKPASIAAKITVLFTSAALLSSCTLGASDDADSLAEPGSTHASEESSEPESTGTQRAQEGRISVELPEGWRENPNFKPTMNGFTTSWANDLDEPTDIARMSSNQGQGPTATATMGYFEANALFSTTHGTDFELGSSRDLEIKKADEAKLTTWTTNGSKGETVKVAWVFVSAGANGAAGLEIAATTLSDKEIEKIIDSIEFAPDE</sequence>